<dbReference type="PANTHER" id="PTHR47417:SF1">
    <property type="entry name" value="SMR DOMAIN-CONTAINING PROTEIN YPL199C"/>
    <property type="match status" value="1"/>
</dbReference>
<keyword evidence="1" id="KW-0175">Coiled coil</keyword>
<dbReference type="OrthoDB" id="3231855at2759"/>
<dbReference type="Gene3D" id="3.30.1370.110">
    <property type="match status" value="1"/>
</dbReference>
<organism evidence="4 5">
    <name type="scientific">Daedalea quercina L-15889</name>
    <dbReference type="NCBI Taxonomy" id="1314783"/>
    <lineage>
        <taxon>Eukaryota</taxon>
        <taxon>Fungi</taxon>
        <taxon>Dikarya</taxon>
        <taxon>Basidiomycota</taxon>
        <taxon>Agaricomycotina</taxon>
        <taxon>Agaricomycetes</taxon>
        <taxon>Polyporales</taxon>
        <taxon>Fomitopsis</taxon>
    </lineage>
</organism>
<dbReference type="Pfam" id="PF01713">
    <property type="entry name" value="Smr"/>
    <property type="match status" value="1"/>
</dbReference>
<sequence length="596" mass="64345">MDNLYAIGVGLVLRATIDKITHHNHRVNGSLIGLWEGAVLHHFLAKTPYSLDPYVAFGFRLFVDLLLTTNMTRLVIVIIWTGMGMLLSDVGWDVAEDKRFRRLYRRVRRALPSSLKPPSQARSSSRVQFSQLPAGSSSTTVSSGTARSPPSILISRSRPLPQPASVPARRPTATPVPGSFSDHSEASSLVSPVPRSEASSVVSPARGSDASSAPSRISGSQVRPPPLSPRPRTPSELEYVSLPVIPDTPGIEYTSFTRRAPSVTSHLTTSSEGAGGHPRIRIAVSPASRNYSGLTTPVDRPSTPRGEQLPPVTIIDAEDSAGQHTPTMTPVELADPPPIPIPMRVSVVPESEPGLEAPVEFADTTPSLAIMPPVDTMPVIPTPEVDDETAGTEQAASSRGPPPGYEQVMADDASSFAESEGASAVTVKSRGALINRADTLRKQAEALETKRSRLARELATAERERDYWNAFRLRIERDRVDQEAKELHGKAERRYFKAHNFTPEPQTIDVHRLKVVEAVARVEQALYDAMVTGVPQLRIITGRGNHSAGKIPALKLAIIGRMQDYHIDVVPDATNPGVVLIHPPAKPAKPAVGPST</sequence>
<feature type="region of interest" description="Disordered" evidence="2">
    <location>
        <begin position="114"/>
        <end position="240"/>
    </location>
</feature>
<feature type="domain" description="Smr" evidence="3">
    <location>
        <begin position="508"/>
        <end position="582"/>
    </location>
</feature>
<dbReference type="SMART" id="SM00463">
    <property type="entry name" value="SMR"/>
    <property type="match status" value="1"/>
</dbReference>
<feature type="region of interest" description="Disordered" evidence="2">
    <location>
        <begin position="383"/>
        <end position="404"/>
    </location>
</feature>
<protein>
    <recommendedName>
        <fullName evidence="3">Smr domain-containing protein</fullName>
    </recommendedName>
</protein>
<feature type="compositionally biased region" description="Pro residues" evidence="2">
    <location>
        <begin position="223"/>
        <end position="232"/>
    </location>
</feature>
<proteinExistence type="predicted"/>
<name>A0A165N001_9APHY</name>
<feature type="compositionally biased region" description="Polar residues" evidence="2">
    <location>
        <begin position="209"/>
        <end position="221"/>
    </location>
</feature>
<accession>A0A165N001</accession>
<dbReference type="PANTHER" id="PTHR47417">
    <property type="entry name" value="SMR DOMAIN-CONTAINING PROTEIN YPL199C"/>
    <property type="match status" value="1"/>
</dbReference>
<feature type="compositionally biased region" description="Polar residues" evidence="2">
    <location>
        <begin position="116"/>
        <end position="134"/>
    </location>
</feature>
<gene>
    <name evidence="4" type="ORF">DAEQUDRAFT_730310</name>
</gene>
<dbReference type="AlphaFoldDB" id="A0A165N001"/>
<feature type="region of interest" description="Disordered" evidence="2">
    <location>
        <begin position="284"/>
        <end position="306"/>
    </location>
</feature>
<dbReference type="STRING" id="1314783.A0A165N001"/>
<dbReference type="Proteomes" id="UP000076727">
    <property type="component" value="Unassembled WGS sequence"/>
</dbReference>
<evidence type="ECO:0000313" key="4">
    <source>
        <dbReference type="EMBL" id="KZT66336.1"/>
    </source>
</evidence>
<evidence type="ECO:0000256" key="2">
    <source>
        <dbReference type="SAM" id="MobiDB-lite"/>
    </source>
</evidence>
<dbReference type="EMBL" id="KV429090">
    <property type="protein sequence ID" value="KZT66336.1"/>
    <property type="molecule type" value="Genomic_DNA"/>
</dbReference>
<reference evidence="4 5" key="1">
    <citation type="journal article" date="2016" name="Mol. Biol. Evol.">
        <title>Comparative Genomics of Early-Diverging Mushroom-Forming Fungi Provides Insights into the Origins of Lignocellulose Decay Capabilities.</title>
        <authorList>
            <person name="Nagy L.G."/>
            <person name="Riley R."/>
            <person name="Tritt A."/>
            <person name="Adam C."/>
            <person name="Daum C."/>
            <person name="Floudas D."/>
            <person name="Sun H."/>
            <person name="Yadav J.S."/>
            <person name="Pangilinan J."/>
            <person name="Larsson K.H."/>
            <person name="Matsuura K."/>
            <person name="Barry K."/>
            <person name="Labutti K."/>
            <person name="Kuo R."/>
            <person name="Ohm R.A."/>
            <person name="Bhattacharya S.S."/>
            <person name="Shirouzu T."/>
            <person name="Yoshinaga Y."/>
            <person name="Martin F.M."/>
            <person name="Grigoriev I.V."/>
            <person name="Hibbett D.S."/>
        </authorList>
    </citation>
    <scope>NUCLEOTIDE SEQUENCE [LARGE SCALE GENOMIC DNA]</scope>
    <source>
        <strain evidence="4 5">L-15889</strain>
    </source>
</reference>
<feature type="coiled-coil region" evidence="1">
    <location>
        <begin position="430"/>
        <end position="464"/>
    </location>
</feature>
<evidence type="ECO:0000259" key="3">
    <source>
        <dbReference type="PROSITE" id="PS50828"/>
    </source>
</evidence>
<dbReference type="SUPFAM" id="SSF160443">
    <property type="entry name" value="SMR domain-like"/>
    <property type="match status" value="1"/>
</dbReference>
<dbReference type="PROSITE" id="PS50828">
    <property type="entry name" value="SMR"/>
    <property type="match status" value="1"/>
</dbReference>
<dbReference type="InterPro" id="IPR002625">
    <property type="entry name" value="Smr_dom"/>
</dbReference>
<dbReference type="InterPro" id="IPR053020">
    <property type="entry name" value="Smr_domain_protein"/>
</dbReference>
<keyword evidence="5" id="KW-1185">Reference proteome</keyword>
<evidence type="ECO:0000313" key="5">
    <source>
        <dbReference type="Proteomes" id="UP000076727"/>
    </source>
</evidence>
<evidence type="ECO:0000256" key="1">
    <source>
        <dbReference type="SAM" id="Coils"/>
    </source>
</evidence>
<dbReference type="InterPro" id="IPR036063">
    <property type="entry name" value="Smr_dom_sf"/>
</dbReference>
<feature type="compositionally biased region" description="Low complexity" evidence="2">
    <location>
        <begin position="135"/>
        <end position="159"/>
    </location>
</feature>